<dbReference type="Proteomes" id="UP000245202">
    <property type="component" value="Unassembled WGS sequence"/>
</dbReference>
<comment type="caution">
    <text evidence="1">The sequence shown here is derived from an EMBL/GenBank/DDBJ whole genome shotgun (WGS) entry which is preliminary data.</text>
</comment>
<evidence type="ECO:0000313" key="1">
    <source>
        <dbReference type="EMBL" id="GBG08549.1"/>
    </source>
</evidence>
<dbReference type="AlphaFoldDB" id="A0A2R5ESB2"/>
<keyword evidence="2" id="KW-1185">Reference proteome</keyword>
<name>A0A2R5ESB2_9BACL</name>
<evidence type="ECO:0000313" key="2">
    <source>
        <dbReference type="Proteomes" id="UP000245202"/>
    </source>
</evidence>
<protein>
    <submittedName>
        <fullName evidence="1">Uncharacterized protein</fullName>
    </submittedName>
</protein>
<gene>
    <name evidence="1" type="ORF">PAT3040_03136</name>
</gene>
<sequence length="60" mass="6899">MRKVKTVVAGRVSAIGRRPVIRPLDDGIMAIPIPPEERAEAHEEMREFIRRSKEKAQFTK</sequence>
<reference evidence="1 2" key="1">
    <citation type="submission" date="2017-08" db="EMBL/GenBank/DDBJ databases">
        <title>Substantial Increase in Enzyme Production by Combined Drug-Resistance Mutations in Paenibacillus agaridevorans.</title>
        <authorList>
            <person name="Tanaka Y."/>
            <person name="Funane K."/>
            <person name="Hosaka T."/>
            <person name="Shiwa Y."/>
            <person name="Fujita N."/>
            <person name="Miyazaki T."/>
            <person name="Yoshikawa H."/>
            <person name="Murakami K."/>
            <person name="Kasahara K."/>
            <person name="Inaoka T."/>
            <person name="Hiraga Y."/>
            <person name="Ochi K."/>
        </authorList>
    </citation>
    <scope>NUCLEOTIDE SEQUENCE [LARGE SCALE GENOMIC DNA]</scope>
    <source>
        <strain evidence="1 2">T-3040</strain>
    </source>
</reference>
<proteinExistence type="predicted"/>
<dbReference type="EMBL" id="BDQX01000171">
    <property type="protein sequence ID" value="GBG08549.1"/>
    <property type="molecule type" value="Genomic_DNA"/>
</dbReference>
<accession>A0A2R5ESB2</accession>
<organism evidence="1 2">
    <name type="scientific">Paenibacillus agaridevorans</name>
    <dbReference type="NCBI Taxonomy" id="171404"/>
    <lineage>
        <taxon>Bacteria</taxon>
        <taxon>Bacillati</taxon>
        <taxon>Bacillota</taxon>
        <taxon>Bacilli</taxon>
        <taxon>Bacillales</taxon>
        <taxon>Paenibacillaceae</taxon>
        <taxon>Paenibacillus</taxon>
    </lineage>
</organism>
<dbReference type="RefSeq" id="WP_108993487.1">
    <property type="nucleotide sequence ID" value="NZ_BDQX01000171.1"/>
</dbReference>